<evidence type="ECO:0000313" key="2">
    <source>
        <dbReference type="Proteomes" id="UP000093053"/>
    </source>
</evidence>
<dbReference type="Proteomes" id="UP000093053">
    <property type="component" value="Chromosome"/>
</dbReference>
<dbReference type="STRING" id="1586287.BBK82_28780"/>
<name>A0A1B2HP30_9PSEU</name>
<dbReference type="EMBL" id="CP016793">
    <property type="protein sequence ID" value="ANZ39451.1"/>
    <property type="molecule type" value="Genomic_DNA"/>
</dbReference>
<keyword evidence="2" id="KW-1185">Reference proteome</keyword>
<protein>
    <submittedName>
        <fullName evidence="1">Uncharacterized protein</fullName>
    </submittedName>
</protein>
<dbReference type="KEGG" id="led:BBK82_28780"/>
<reference evidence="1 2" key="1">
    <citation type="submission" date="2016-07" db="EMBL/GenBank/DDBJ databases">
        <title>Complete genome sequence of the Lentzea guizhouensis DHS C013.</title>
        <authorList>
            <person name="Cao C."/>
        </authorList>
    </citation>
    <scope>NUCLEOTIDE SEQUENCE [LARGE SCALE GENOMIC DNA]</scope>
    <source>
        <strain evidence="1 2">DHS C013</strain>
    </source>
</reference>
<gene>
    <name evidence="1" type="ORF">BBK82_28780</name>
</gene>
<sequence length="86" mass="9084">MAQLPAGEWQADGSYVHAFHLRGGDVVVRYRAVGVEALSATPAEGWAVAVEQPGGPLVVNFRDGAGRLSRLEATWNGGPTARVVEK</sequence>
<organism evidence="1 2">
    <name type="scientific">Lentzea guizhouensis</name>
    <dbReference type="NCBI Taxonomy" id="1586287"/>
    <lineage>
        <taxon>Bacteria</taxon>
        <taxon>Bacillati</taxon>
        <taxon>Actinomycetota</taxon>
        <taxon>Actinomycetes</taxon>
        <taxon>Pseudonocardiales</taxon>
        <taxon>Pseudonocardiaceae</taxon>
        <taxon>Lentzea</taxon>
    </lineage>
</organism>
<accession>A0A1B2HP30</accession>
<proteinExistence type="predicted"/>
<dbReference type="AlphaFoldDB" id="A0A1B2HP30"/>
<evidence type="ECO:0000313" key="1">
    <source>
        <dbReference type="EMBL" id="ANZ39451.1"/>
    </source>
</evidence>